<protein>
    <submittedName>
        <fullName evidence="3">SGNH/GDSL hydrolase family protein</fullName>
    </submittedName>
</protein>
<evidence type="ECO:0000256" key="1">
    <source>
        <dbReference type="SAM" id="SignalP"/>
    </source>
</evidence>
<sequence length="371" mass="40719">MRHSLMLGLAMLATSAFATVSPDGAPMDENYHSCSNLDCSIYVSRKFSIEKSPLSGDSVYGETFFSGDTKTHRLLFKPQKIEYVFNPNTGQVYSEGSDYKVTDDGIEVIEGGLIKSAPAGYVDSMPEQDRKLYGVKVTREFQQYQYAVTYRKKDVFRVKVYGSLGAHSNLLGRQPTAVTWFGDSITEGANATSSYVAPNQPGYAGLVMARLNEMNPGMWQYRNNSVGGWSTRNAAAAVSYRVMDKPSDLIILAFGMNDSNGISPAEYHENLAKVITAIRSTQPSVPVLLVSGTLANPASSIQKPEALRQYLGELEKITDEFTDVAAVDVSSLWELLLRRKSFYDVTGNGLNHPNDFGHRLLADAVLTALGR</sequence>
<gene>
    <name evidence="3" type="ORF">HBH25_22080</name>
</gene>
<name>A0ABX0YMY0_9PSED</name>
<dbReference type="PANTHER" id="PTHR30383">
    <property type="entry name" value="THIOESTERASE 1/PROTEASE 1/LYSOPHOSPHOLIPASE L1"/>
    <property type="match status" value="1"/>
</dbReference>
<reference evidence="3 4" key="1">
    <citation type="submission" date="2020-03" db="EMBL/GenBank/DDBJ databases">
        <authorList>
            <person name="Wang L."/>
            <person name="He N."/>
            <person name="Li Y."/>
            <person name="Fang Y."/>
            <person name="Zhang F."/>
        </authorList>
    </citation>
    <scope>NUCLEOTIDE SEQUENCE [LARGE SCALE GENOMIC DNA]</scope>
    <source>
        <strain evidence="4">hsmgli-8</strain>
    </source>
</reference>
<feature type="signal peptide" evidence="1">
    <location>
        <begin position="1"/>
        <end position="18"/>
    </location>
</feature>
<dbReference type="InterPro" id="IPR013830">
    <property type="entry name" value="SGNH_hydro"/>
</dbReference>
<feature type="chain" id="PRO_5045342498" evidence="1">
    <location>
        <begin position="19"/>
        <end position="371"/>
    </location>
</feature>
<evidence type="ECO:0000259" key="2">
    <source>
        <dbReference type="Pfam" id="PF13472"/>
    </source>
</evidence>
<comment type="caution">
    <text evidence="3">The sequence shown here is derived from an EMBL/GenBank/DDBJ whole genome shotgun (WGS) entry which is preliminary data.</text>
</comment>
<accession>A0ABX0YMY0</accession>
<dbReference type="EMBL" id="JAAVJI010000022">
    <property type="protein sequence ID" value="NJP03529.1"/>
    <property type="molecule type" value="Genomic_DNA"/>
</dbReference>
<evidence type="ECO:0000313" key="4">
    <source>
        <dbReference type="Proteomes" id="UP000746535"/>
    </source>
</evidence>
<dbReference type="GO" id="GO:0016787">
    <property type="term" value="F:hydrolase activity"/>
    <property type="evidence" value="ECO:0007669"/>
    <property type="project" value="UniProtKB-KW"/>
</dbReference>
<dbReference type="PANTHER" id="PTHR30383:SF5">
    <property type="entry name" value="SGNH HYDROLASE-TYPE ESTERASE DOMAIN-CONTAINING PROTEIN"/>
    <property type="match status" value="1"/>
</dbReference>
<proteinExistence type="predicted"/>
<keyword evidence="3" id="KW-0378">Hydrolase</keyword>
<evidence type="ECO:0000313" key="3">
    <source>
        <dbReference type="EMBL" id="NJP03529.1"/>
    </source>
</evidence>
<dbReference type="Proteomes" id="UP000746535">
    <property type="component" value="Unassembled WGS sequence"/>
</dbReference>
<feature type="domain" description="SGNH hydrolase-type esterase" evidence="2">
    <location>
        <begin position="181"/>
        <end position="360"/>
    </location>
</feature>
<dbReference type="CDD" id="cd00229">
    <property type="entry name" value="SGNH_hydrolase"/>
    <property type="match status" value="1"/>
</dbReference>
<dbReference type="Gene3D" id="3.40.50.1110">
    <property type="entry name" value="SGNH hydrolase"/>
    <property type="match status" value="1"/>
</dbReference>
<dbReference type="SUPFAM" id="SSF52266">
    <property type="entry name" value="SGNH hydrolase"/>
    <property type="match status" value="1"/>
</dbReference>
<dbReference type="InterPro" id="IPR051532">
    <property type="entry name" value="Ester_Hydrolysis_Enzymes"/>
</dbReference>
<organism evidence="3 4">
    <name type="scientific">Pseudomonas quercus</name>
    <dbReference type="NCBI Taxonomy" id="2722792"/>
    <lineage>
        <taxon>Bacteria</taxon>
        <taxon>Pseudomonadati</taxon>
        <taxon>Pseudomonadota</taxon>
        <taxon>Gammaproteobacteria</taxon>
        <taxon>Pseudomonadales</taxon>
        <taxon>Pseudomonadaceae</taxon>
        <taxon>Pseudomonas</taxon>
    </lineage>
</organism>
<dbReference type="Pfam" id="PF13472">
    <property type="entry name" value="Lipase_GDSL_2"/>
    <property type="match status" value="1"/>
</dbReference>
<keyword evidence="1" id="KW-0732">Signal</keyword>
<dbReference type="InterPro" id="IPR036514">
    <property type="entry name" value="SGNH_hydro_sf"/>
</dbReference>
<keyword evidence="4" id="KW-1185">Reference proteome</keyword>